<protein>
    <submittedName>
        <fullName evidence="1">Uncharacterized protein</fullName>
    </submittedName>
</protein>
<accession>A0A0F9F5W4</accession>
<evidence type="ECO:0000313" key="1">
    <source>
        <dbReference type="EMBL" id="KKL52645.1"/>
    </source>
</evidence>
<dbReference type="AlphaFoldDB" id="A0A0F9F5W4"/>
<gene>
    <name evidence="1" type="ORF">LCGC14_2283350</name>
</gene>
<proteinExistence type="predicted"/>
<comment type="caution">
    <text evidence="1">The sequence shown here is derived from an EMBL/GenBank/DDBJ whole genome shotgun (WGS) entry which is preliminary data.</text>
</comment>
<reference evidence="1" key="1">
    <citation type="journal article" date="2015" name="Nature">
        <title>Complex archaea that bridge the gap between prokaryotes and eukaryotes.</title>
        <authorList>
            <person name="Spang A."/>
            <person name="Saw J.H."/>
            <person name="Jorgensen S.L."/>
            <person name="Zaremba-Niedzwiedzka K."/>
            <person name="Martijn J."/>
            <person name="Lind A.E."/>
            <person name="van Eijk R."/>
            <person name="Schleper C."/>
            <person name="Guy L."/>
            <person name="Ettema T.J."/>
        </authorList>
    </citation>
    <scope>NUCLEOTIDE SEQUENCE</scope>
</reference>
<name>A0A0F9F5W4_9ZZZZ</name>
<organism evidence="1">
    <name type="scientific">marine sediment metagenome</name>
    <dbReference type="NCBI Taxonomy" id="412755"/>
    <lineage>
        <taxon>unclassified sequences</taxon>
        <taxon>metagenomes</taxon>
        <taxon>ecological metagenomes</taxon>
    </lineage>
</organism>
<dbReference type="EMBL" id="LAZR01031818">
    <property type="protein sequence ID" value="KKL52645.1"/>
    <property type="molecule type" value="Genomic_DNA"/>
</dbReference>
<sequence>MRMTEKQMEKYHQTMTVLEVVWNNNVAPDLEEGKKLHDKTVGIRSTQIGALVMLLIELEIIK</sequence>